<sequence>MTAIQPESLTHEAASALLAALPVEVGPGLSEAELKEVERRYGFTFADDHRVFLRAGLPLGGSWPDWRDGDPQELRDRLDAPAGGVLFDVEHNGFWYPGWGERPENRGEALQLAREHMLAAPQLVPVFGHRYLPAGAGQSGHPVLSVMQTDIIYYGNHLADYLHHEFGGPAVDLSRTRASVPFWSYFLGGTGTSREIVLTAPHDPYALSADQAVDHLRMLAIEQRLGGMVGSDQLIQAALVALVLDVDTPALRVLAGLTRNEEPLANDLFVQVIDELDLAPSIPDTQPAARWTLVRWWLQLIANGSLHPAEGGHLIWYEGWNRLGHPDALLPIIGWISEYDDWTPDYTLPRDTYRDRIIQEARTLLNGPWPPGS</sequence>
<gene>
    <name evidence="1" type="ORF">ACEZDE_17165</name>
</gene>
<evidence type="ECO:0000313" key="2">
    <source>
        <dbReference type="Proteomes" id="UP001592531"/>
    </source>
</evidence>
<dbReference type="Proteomes" id="UP001592531">
    <property type="component" value="Unassembled WGS sequence"/>
</dbReference>
<reference evidence="1 2" key="1">
    <citation type="submission" date="2024-09" db="EMBL/GenBank/DDBJ databases">
        <authorList>
            <person name="Lee S.D."/>
        </authorList>
    </citation>
    <scope>NUCLEOTIDE SEQUENCE [LARGE SCALE GENOMIC DNA]</scope>
    <source>
        <strain evidence="1 2">N8-3</strain>
    </source>
</reference>
<dbReference type="PANTHER" id="PTHR32011:SF2">
    <property type="entry name" value="OS08G0472400 PROTEIN"/>
    <property type="match status" value="1"/>
</dbReference>
<proteinExistence type="predicted"/>
<dbReference type="RefSeq" id="WP_380537153.1">
    <property type="nucleotide sequence ID" value="NZ_JBHFAB010000012.1"/>
</dbReference>
<name>A0ABV6VXR7_9ACTN</name>
<comment type="caution">
    <text evidence="1">The sequence shown here is derived from an EMBL/GenBank/DDBJ whole genome shotgun (WGS) entry which is preliminary data.</text>
</comment>
<keyword evidence="2" id="KW-1185">Reference proteome</keyword>
<organism evidence="1 2">
    <name type="scientific">Streptacidiphilus cavernicola</name>
    <dbReference type="NCBI Taxonomy" id="3342716"/>
    <lineage>
        <taxon>Bacteria</taxon>
        <taxon>Bacillati</taxon>
        <taxon>Actinomycetota</taxon>
        <taxon>Actinomycetes</taxon>
        <taxon>Kitasatosporales</taxon>
        <taxon>Streptomycetaceae</taxon>
        <taxon>Streptacidiphilus</taxon>
    </lineage>
</organism>
<evidence type="ECO:0008006" key="3">
    <source>
        <dbReference type="Google" id="ProtNLM"/>
    </source>
</evidence>
<accession>A0ABV6VXR7</accession>
<dbReference type="EMBL" id="JBHFAB010000012">
    <property type="protein sequence ID" value="MFC1418356.1"/>
    <property type="molecule type" value="Genomic_DNA"/>
</dbReference>
<dbReference type="PANTHER" id="PTHR32011">
    <property type="entry name" value="OS08G0472400 PROTEIN"/>
    <property type="match status" value="1"/>
</dbReference>
<evidence type="ECO:0000313" key="1">
    <source>
        <dbReference type="EMBL" id="MFC1418356.1"/>
    </source>
</evidence>
<protein>
    <recommendedName>
        <fullName evidence="3">SMI1/KNR4 family protein</fullName>
    </recommendedName>
</protein>